<evidence type="ECO:0000256" key="1">
    <source>
        <dbReference type="ARBA" id="ARBA00004651"/>
    </source>
</evidence>
<dbReference type="PROSITE" id="PS50893">
    <property type="entry name" value="ABC_TRANSPORTER_2"/>
    <property type="match status" value="1"/>
</dbReference>
<gene>
    <name evidence="10" type="ordered locus">Rcas_3398</name>
</gene>
<feature type="transmembrane region" description="Helical" evidence="7">
    <location>
        <begin position="180"/>
        <end position="200"/>
    </location>
</feature>
<dbReference type="Pfam" id="PF00005">
    <property type="entry name" value="ABC_tran"/>
    <property type="match status" value="1"/>
</dbReference>
<dbReference type="HOGENOM" id="CLU_000604_84_3_0"/>
<dbReference type="InterPro" id="IPR039421">
    <property type="entry name" value="Type_1_exporter"/>
</dbReference>
<dbReference type="AlphaFoldDB" id="A7NPF2"/>
<reference evidence="10 11" key="1">
    <citation type="submission" date="2007-08" db="EMBL/GenBank/DDBJ databases">
        <title>Complete sequence of Roseiflexus castenholzii DSM 13941.</title>
        <authorList>
            <consortium name="US DOE Joint Genome Institute"/>
            <person name="Copeland A."/>
            <person name="Lucas S."/>
            <person name="Lapidus A."/>
            <person name="Barry K."/>
            <person name="Glavina del Rio T."/>
            <person name="Dalin E."/>
            <person name="Tice H."/>
            <person name="Pitluck S."/>
            <person name="Thompson L.S."/>
            <person name="Brettin T."/>
            <person name="Bruce D."/>
            <person name="Detter J.C."/>
            <person name="Han C."/>
            <person name="Tapia R."/>
            <person name="Schmutz J."/>
            <person name="Larimer F."/>
            <person name="Land M."/>
            <person name="Hauser L."/>
            <person name="Kyrpides N."/>
            <person name="Mikhailova N."/>
            <person name="Bryant D.A."/>
            <person name="Hanada S."/>
            <person name="Tsukatani Y."/>
            <person name="Richardson P."/>
        </authorList>
    </citation>
    <scope>NUCLEOTIDE SEQUENCE [LARGE SCALE GENOMIC DNA]</scope>
    <source>
        <strain evidence="11">DSM 13941 / HLO8</strain>
    </source>
</reference>
<dbReference type="InterPro" id="IPR027417">
    <property type="entry name" value="P-loop_NTPase"/>
</dbReference>
<accession>A7NPF2</accession>
<dbReference type="STRING" id="383372.Rcas_3398"/>
<protein>
    <submittedName>
        <fullName evidence="10">ABC transporter related</fullName>
    </submittedName>
</protein>
<dbReference type="GO" id="GO:0016887">
    <property type="term" value="F:ATP hydrolysis activity"/>
    <property type="evidence" value="ECO:0007669"/>
    <property type="project" value="InterPro"/>
</dbReference>
<dbReference type="PANTHER" id="PTHR43394:SF1">
    <property type="entry name" value="ATP-BINDING CASSETTE SUB-FAMILY B MEMBER 10, MITOCHONDRIAL"/>
    <property type="match status" value="1"/>
</dbReference>
<dbReference type="PROSITE" id="PS00211">
    <property type="entry name" value="ABC_TRANSPORTER_1"/>
    <property type="match status" value="1"/>
</dbReference>
<feature type="transmembrane region" description="Helical" evidence="7">
    <location>
        <begin position="292"/>
        <end position="310"/>
    </location>
</feature>
<dbReference type="RefSeq" id="WP_012121872.1">
    <property type="nucleotide sequence ID" value="NC_009767.1"/>
</dbReference>
<keyword evidence="6 7" id="KW-0472">Membrane</keyword>
<dbReference type="InterPro" id="IPR011527">
    <property type="entry name" value="ABC1_TM_dom"/>
</dbReference>
<dbReference type="PROSITE" id="PS50929">
    <property type="entry name" value="ABC_TM1F"/>
    <property type="match status" value="1"/>
</dbReference>
<dbReference type="GO" id="GO:0005524">
    <property type="term" value="F:ATP binding"/>
    <property type="evidence" value="ECO:0007669"/>
    <property type="project" value="UniProtKB-KW"/>
</dbReference>
<dbReference type="FunFam" id="3.40.50.300:FF:000218">
    <property type="entry name" value="Multidrug ABC transporter ATP-binding protein"/>
    <property type="match status" value="1"/>
</dbReference>
<dbReference type="InterPro" id="IPR017871">
    <property type="entry name" value="ABC_transporter-like_CS"/>
</dbReference>
<feature type="transmembrane region" description="Helical" evidence="7">
    <location>
        <begin position="74"/>
        <end position="95"/>
    </location>
</feature>
<evidence type="ECO:0000256" key="5">
    <source>
        <dbReference type="ARBA" id="ARBA00022989"/>
    </source>
</evidence>
<evidence type="ECO:0000259" key="8">
    <source>
        <dbReference type="PROSITE" id="PS50893"/>
    </source>
</evidence>
<evidence type="ECO:0000313" key="11">
    <source>
        <dbReference type="Proteomes" id="UP000000263"/>
    </source>
</evidence>
<keyword evidence="4" id="KW-0067">ATP-binding</keyword>
<comment type="subcellular location">
    <subcellularLocation>
        <location evidence="1">Cell membrane</location>
        <topology evidence="1">Multi-pass membrane protein</topology>
    </subcellularLocation>
</comment>
<dbReference type="PANTHER" id="PTHR43394">
    <property type="entry name" value="ATP-DEPENDENT PERMEASE MDL1, MITOCHONDRIAL"/>
    <property type="match status" value="1"/>
</dbReference>
<keyword evidence="2 7" id="KW-0812">Transmembrane</keyword>
<dbReference type="Pfam" id="PF00664">
    <property type="entry name" value="ABC_membrane"/>
    <property type="match status" value="1"/>
</dbReference>
<evidence type="ECO:0000313" key="10">
    <source>
        <dbReference type="EMBL" id="ABU59448.1"/>
    </source>
</evidence>
<dbReference type="eggNOG" id="COG1132">
    <property type="taxonomic scope" value="Bacteria"/>
</dbReference>
<proteinExistence type="predicted"/>
<evidence type="ECO:0000256" key="6">
    <source>
        <dbReference type="ARBA" id="ARBA00023136"/>
    </source>
</evidence>
<dbReference type="GO" id="GO:0005886">
    <property type="term" value="C:plasma membrane"/>
    <property type="evidence" value="ECO:0007669"/>
    <property type="project" value="UniProtKB-SubCell"/>
</dbReference>
<organism evidence="10 11">
    <name type="scientific">Roseiflexus castenholzii (strain DSM 13941 / HLO8)</name>
    <dbReference type="NCBI Taxonomy" id="383372"/>
    <lineage>
        <taxon>Bacteria</taxon>
        <taxon>Bacillati</taxon>
        <taxon>Chloroflexota</taxon>
        <taxon>Chloroflexia</taxon>
        <taxon>Chloroflexales</taxon>
        <taxon>Roseiflexineae</taxon>
        <taxon>Roseiflexaceae</taxon>
        <taxon>Roseiflexus</taxon>
    </lineage>
</organism>
<dbReference type="InterPro" id="IPR003439">
    <property type="entry name" value="ABC_transporter-like_ATP-bd"/>
</dbReference>
<dbReference type="Proteomes" id="UP000000263">
    <property type="component" value="Chromosome"/>
</dbReference>
<evidence type="ECO:0000256" key="7">
    <source>
        <dbReference type="SAM" id="Phobius"/>
    </source>
</evidence>
<dbReference type="KEGG" id="rca:Rcas_3398"/>
<dbReference type="Gene3D" id="1.20.1560.10">
    <property type="entry name" value="ABC transporter type 1, transmembrane domain"/>
    <property type="match status" value="1"/>
</dbReference>
<keyword evidence="11" id="KW-1185">Reference proteome</keyword>
<dbReference type="GO" id="GO:0015421">
    <property type="term" value="F:ABC-type oligopeptide transporter activity"/>
    <property type="evidence" value="ECO:0007669"/>
    <property type="project" value="TreeGrafter"/>
</dbReference>
<evidence type="ECO:0000256" key="3">
    <source>
        <dbReference type="ARBA" id="ARBA00022741"/>
    </source>
</evidence>
<evidence type="ECO:0000256" key="4">
    <source>
        <dbReference type="ARBA" id="ARBA00022840"/>
    </source>
</evidence>
<feature type="domain" description="ABC transporter" evidence="8">
    <location>
        <begin position="355"/>
        <end position="589"/>
    </location>
</feature>
<dbReference type="InterPro" id="IPR036640">
    <property type="entry name" value="ABC1_TM_sf"/>
</dbReference>
<keyword evidence="5 7" id="KW-1133">Transmembrane helix</keyword>
<dbReference type="SUPFAM" id="SSF52540">
    <property type="entry name" value="P-loop containing nucleoside triphosphate hydrolases"/>
    <property type="match status" value="1"/>
</dbReference>
<dbReference type="SUPFAM" id="SSF90123">
    <property type="entry name" value="ABC transporter transmembrane region"/>
    <property type="match status" value="1"/>
</dbReference>
<dbReference type="Gene3D" id="3.40.50.300">
    <property type="entry name" value="P-loop containing nucleotide triphosphate hydrolases"/>
    <property type="match status" value="1"/>
</dbReference>
<dbReference type="EMBL" id="CP000804">
    <property type="protein sequence ID" value="ABU59448.1"/>
    <property type="molecule type" value="Genomic_DNA"/>
</dbReference>
<name>A7NPF2_ROSCS</name>
<evidence type="ECO:0000256" key="2">
    <source>
        <dbReference type="ARBA" id="ARBA00022692"/>
    </source>
</evidence>
<dbReference type="CDD" id="cd18576">
    <property type="entry name" value="ABC_6TM_bac_exporter_ABCB8_10_like"/>
    <property type="match status" value="1"/>
</dbReference>
<sequence length="598" mass="65974">MMINRRSRHMLNAGEMLPVRAVDWRRLLTYLNPYRRHMAGALLALTGASAINLGFPLVIVQLLEAVLQQGNQTLLTNLTLALIALFFIQALLTFLQGYMLNIVGERIVLDMRVQLYRHLHALSLSFFANRRVGELVSRISSDVTQVRAILTNNVTQFLSSIVALIGAIIIVFLLNPRLVGFVLALAISVVAVAAIFGRWLQRFSTRVQDELADATVAVEEGLQGVRVVKSFVRESYEIERYERAMQRTLKAALRLALLRSGFGGLMAFLGFSGIAAILWFSGSEVLAGRMSFATISGFLIYAITIGASLAQLSGLYGQFREAVGAVRRVFEILDTQPTIKDVPDACDLPPVRGEITFDHVSFEYETGQGVLHDITLTVQPGEIVALVGPSGAGKSTLFNLIPRFYDPTSGRVLIDGYDLRSVTQRSLREQIGLVPQETMLFGGTIRENIVYGKLDANEEDIIAAAKAANAHDFIMAMPRGYDTLVGERGIKLSGGQRQRIAIARVMLKNPRILLLDEATSSLDSESEALVQEAFERLMRGRTSVIIAHRLSTVSIAHRIIVLNHGRIVEQGTHEELLAQQGLYARLYALQFREGVTVG</sequence>
<evidence type="ECO:0000259" key="9">
    <source>
        <dbReference type="PROSITE" id="PS50929"/>
    </source>
</evidence>
<dbReference type="SMART" id="SM00382">
    <property type="entry name" value="AAA"/>
    <property type="match status" value="1"/>
</dbReference>
<feature type="transmembrane region" description="Helical" evidence="7">
    <location>
        <begin position="256"/>
        <end position="280"/>
    </location>
</feature>
<feature type="domain" description="ABC transmembrane type-1" evidence="9">
    <location>
        <begin position="39"/>
        <end position="321"/>
    </location>
</feature>
<dbReference type="InterPro" id="IPR003593">
    <property type="entry name" value="AAA+_ATPase"/>
</dbReference>
<feature type="transmembrane region" description="Helical" evidence="7">
    <location>
        <begin position="157"/>
        <end position="174"/>
    </location>
</feature>
<keyword evidence="3" id="KW-0547">Nucleotide-binding</keyword>